<evidence type="ECO:0000313" key="4">
    <source>
        <dbReference type="EMBL" id="GEO20838.1"/>
    </source>
</evidence>
<feature type="region of interest" description="Disordered" evidence="1">
    <location>
        <begin position="143"/>
        <end position="168"/>
    </location>
</feature>
<evidence type="ECO:0000256" key="1">
    <source>
        <dbReference type="SAM" id="MobiDB-lite"/>
    </source>
</evidence>
<gene>
    <name evidence="4" type="ORF">CQA01_13720</name>
</gene>
<dbReference type="SUPFAM" id="SSF56925">
    <property type="entry name" value="OMPA-like"/>
    <property type="match status" value="1"/>
</dbReference>
<feature type="transmembrane region" description="Helical" evidence="2">
    <location>
        <begin position="46"/>
        <end position="65"/>
    </location>
</feature>
<evidence type="ECO:0000259" key="3">
    <source>
        <dbReference type="Pfam" id="PF13568"/>
    </source>
</evidence>
<evidence type="ECO:0000256" key="2">
    <source>
        <dbReference type="SAM" id="Phobius"/>
    </source>
</evidence>
<dbReference type="Pfam" id="PF13568">
    <property type="entry name" value="OMP_b-brl_2"/>
    <property type="match status" value="1"/>
</dbReference>
<sequence>MEPKDSFEKKIKATLEGYTPKYEESAWQDFAPALEALRIPFWKQWYAPYIYATSLFGLAMMLFYFQNNESTSGIQDFKKHDPVTITVRDTLYIYDTLYVYQKQVINSQSLPLSVSEQKTVDDQASLVQSNDYSIHNIPIASNNTNRIKSNPSFDTDAGSNEVEKPLPVIGDASDNERVISSGATEHQRDLGKQKNQQIPANGYSDLSRDSLEKIRKEMFQSDLKQVVGDTSNLSNPILNGKNKKALSVHANANINVLFPFQKEFEYEPSFIPGASVELLWNNKVGLSTGLLWGNLQGEIDDPEDLNRVDLLAYPGMKDNGILPDDIEIRTEQLFIPLMGSYRPVNYGKFDLNIHGGGMFNFTRNQLFSYLFEELPGSPDYSESITVNEWKLSHLMLGIGSSYSISERLKLEVNSTYWLPLNTTGANNTKFHGVNFNLGINYLLWRRKIDL</sequence>
<evidence type="ECO:0000313" key="5">
    <source>
        <dbReference type="Proteomes" id="UP000321301"/>
    </source>
</evidence>
<dbReference type="InterPro" id="IPR025665">
    <property type="entry name" value="Beta-barrel_OMP_2"/>
</dbReference>
<reference evidence="4 5" key="1">
    <citation type="submission" date="2019-07" db="EMBL/GenBank/DDBJ databases">
        <title>Whole genome shotgun sequence of Cyclobacterium qasimii NBRC 106168.</title>
        <authorList>
            <person name="Hosoyama A."/>
            <person name="Uohara A."/>
            <person name="Ohji S."/>
            <person name="Ichikawa N."/>
        </authorList>
    </citation>
    <scope>NUCLEOTIDE SEQUENCE [LARGE SCALE GENOMIC DNA]</scope>
    <source>
        <strain evidence="4 5">NBRC 106168</strain>
    </source>
</reference>
<dbReference type="AlphaFoldDB" id="A0A512C9F0"/>
<name>A0A512C9F0_9BACT</name>
<organism evidence="4 5">
    <name type="scientific">Cyclobacterium qasimii</name>
    <dbReference type="NCBI Taxonomy" id="1350429"/>
    <lineage>
        <taxon>Bacteria</taxon>
        <taxon>Pseudomonadati</taxon>
        <taxon>Bacteroidota</taxon>
        <taxon>Cytophagia</taxon>
        <taxon>Cytophagales</taxon>
        <taxon>Cyclobacteriaceae</taxon>
        <taxon>Cyclobacterium</taxon>
    </lineage>
</organism>
<keyword evidence="2" id="KW-1133">Transmembrane helix</keyword>
<dbReference type="Proteomes" id="UP000321301">
    <property type="component" value="Unassembled WGS sequence"/>
</dbReference>
<proteinExistence type="predicted"/>
<comment type="caution">
    <text evidence="4">The sequence shown here is derived from an EMBL/GenBank/DDBJ whole genome shotgun (WGS) entry which is preliminary data.</text>
</comment>
<protein>
    <recommendedName>
        <fullName evidence="3">Outer membrane protein beta-barrel domain-containing protein</fullName>
    </recommendedName>
</protein>
<accession>A0A512C9F0</accession>
<feature type="compositionally biased region" description="Polar residues" evidence="1">
    <location>
        <begin position="143"/>
        <end position="153"/>
    </location>
</feature>
<keyword evidence="2" id="KW-0812">Transmembrane</keyword>
<keyword evidence="5" id="KW-1185">Reference proteome</keyword>
<feature type="region of interest" description="Disordered" evidence="1">
    <location>
        <begin position="182"/>
        <end position="204"/>
    </location>
</feature>
<dbReference type="RefSeq" id="WP_020892517.1">
    <property type="nucleotide sequence ID" value="NZ_BJYV01000004.1"/>
</dbReference>
<feature type="domain" description="Outer membrane protein beta-barrel" evidence="3">
    <location>
        <begin position="260"/>
        <end position="416"/>
    </location>
</feature>
<keyword evidence="2" id="KW-0472">Membrane</keyword>
<dbReference type="EMBL" id="BJYV01000004">
    <property type="protein sequence ID" value="GEO20838.1"/>
    <property type="molecule type" value="Genomic_DNA"/>
</dbReference>
<dbReference type="InterPro" id="IPR011250">
    <property type="entry name" value="OMP/PagP_B-barrel"/>
</dbReference>